<evidence type="ECO:0000256" key="3">
    <source>
        <dbReference type="ARBA" id="ARBA00022448"/>
    </source>
</evidence>
<reference evidence="9 10" key="1">
    <citation type="submission" date="2016-07" db="EMBL/GenBank/DDBJ databases">
        <title>Pervasive Adenine N6-methylation of Active Genes in Fungi.</title>
        <authorList>
            <consortium name="DOE Joint Genome Institute"/>
            <person name="Mondo S.J."/>
            <person name="Dannebaum R.O."/>
            <person name="Kuo R.C."/>
            <person name="Labutti K."/>
            <person name="Haridas S."/>
            <person name="Kuo A."/>
            <person name="Salamov A."/>
            <person name="Ahrendt S.R."/>
            <person name="Lipzen A."/>
            <person name="Sullivan W."/>
            <person name="Andreopoulos W.B."/>
            <person name="Clum A."/>
            <person name="Lindquist E."/>
            <person name="Daum C."/>
            <person name="Ramamoorthy G.K."/>
            <person name="Gryganskyi A."/>
            <person name="Culley D."/>
            <person name="Magnuson J.K."/>
            <person name="James T.Y."/>
            <person name="O'Malley M.A."/>
            <person name="Stajich J.E."/>
            <person name="Spatafora J.W."/>
            <person name="Visel A."/>
            <person name="Grigoriev I.V."/>
        </authorList>
    </citation>
    <scope>NUCLEOTIDE SEQUENCE [LARGE SCALE GENOMIC DNA]</scope>
    <source>
        <strain evidence="9 10">62-1032</strain>
    </source>
</reference>
<evidence type="ECO:0000256" key="5">
    <source>
        <dbReference type="ARBA" id="ARBA00023136"/>
    </source>
</evidence>
<evidence type="ECO:0000256" key="6">
    <source>
        <dbReference type="PIRNR" id="PIRNR002291"/>
    </source>
</evidence>
<comment type="function">
    <text evidence="6">Adaptins are components of the adaptor complexes which link clathrin to receptors in coated vesicles. Clathrin-associated protein complexes are believed to interact with the cytoplasmic tails of membrane proteins, leading to their selection and concentration.</text>
</comment>
<dbReference type="InterPro" id="IPR011989">
    <property type="entry name" value="ARM-like"/>
</dbReference>
<dbReference type="GO" id="GO:0012505">
    <property type="term" value="C:endomembrane system"/>
    <property type="evidence" value="ECO:0007669"/>
    <property type="project" value="UniProtKB-SubCell"/>
</dbReference>
<organism evidence="9 10">
    <name type="scientific">Leucosporidium creatinivorum</name>
    <dbReference type="NCBI Taxonomy" id="106004"/>
    <lineage>
        <taxon>Eukaryota</taxon>
        <taxon>Fungi</taxon>
        <taxon>Dikarya</taxon>
        <taxon>Basidiomycota</taxon>
        <taxon>Pucciniomycotina</taxon>
        <taxon>Microbotryomycetes</taxon>
        <taxon>Leucosporidiales</taxon>
        <taxon>Leucosporidium</taxon>
    </lineage>
</organism>
<evidence type="ECO:0000256" key="1">
    <source>
        <dbReference type="ARBA" id="ARBA00004308"/>
    </source>
</evidence>
<evidence type="ECO:0000256" key="2">
    <source>
        <dbReference type="ARBA" id="ARBA00006613"/>
    </source>
</evidence>
<dbReference type="PANTHER" id="PTHR11134">
    <property type="entry name" value="ADAPTOR COMPLEX SUBUNIT BETA FAMILY MEMBER"/>
    <property type="match status" value="1"/>
</dbReference>
<dbReference type="SUPFAM" id="SSF48371">
    <property type="entry name" value="ARM repeat"/>
    <property type="match status" value="1"/>
</dbReference>
<dbReference type="EMBL" id="MCGR01000006">
    <property type="protein sequence ID" value="ORY89347.1"/>
    <property type="molecule type" value="Genomic_DNA"/>
</dbReference>
<evidence type="ECO:0000313" key="10">
    <source>
        <dbReference type="Proteomes" id="UP000193467"/>
    </source>
</evidence>
<proteinExistence type="inferred from homology"/>
<dbReference type="InterPro" id="IPR016024">
    <property type="entry name" value="ARM-type_fold"/>
</dbReference>
<evidence type="ECO:0000256" key="4">
    <source>
        <dbReference type="ARBA" id="ARBA00022927"/>
    </source>
</evidence>
<feature type="region of interest" description="Disordered" evidence="7">
    <location>
        <begin position="607"/>
        <end position="700"/>
    </location>
</feature>
<keyword evidence="4 6" id="KW-0653">Protein transport</keyword>
<feature type="region of interest" description="Disordered" evidence="7">
    <location>
        <begin position="719"/>
        <end position="745"/>
    </location>
</feature>
<feature type="domain" description="Clathrin/coatomer adaptor adaptin-like N-terminal" evidence="8">
    <location>
        <begin position="14"/>
        <end position="532"/>
    </location>
</feature>
<accession>A0A1Y2FZ29</accession>
<protein>
    <recommendedName>
        <fullName evidence="6">AP complex subunit beta</fullName>
    </recommendedName>
</protein>
<feature type="compositionally biased region" description="Pro residues" evidence="7">
    <location>
        <begin position="618"/>
        <end position="628"/>
    </location>
</feature>
<dbReference type="InParanoid" id="A0A1Y2FZ29"/>
<keyword evidence="3 6" id="KW-0813">Transport</keyword>
<feature type="compositionally biased region" description="Gly residues" evidence="7">
    <location>
        <begin position="648"/>
        <end position="661"/>
    </location>
</feature>
<dbReference type="GO" id="GO:0030117">
    <property type="term" value="C:membrane coat"/>
    <property type="evidence" value="ECO:0007669"/>
    <property type="project" value="InterPro"/>
</dbReference>
<dbReference type="InterPro" id="IPR002553">
    <property type="entry name" value="Clathrin/coatomer_adapt-like_N"/>
</dbReference>
<comment type="similarity">
    <text evidence="2 6">Belongs to the adaptor complexes large subunit family.</text>
</comment>
<dbReference type="Gene3D" id="1.25.10.10">
    <property type="entry name" value="Leucine-rich Repeat Variant"/>
    <property type="match status" value="1"/>
</dbReference>
<dbReference type="AlphaFoldDB" id="A0A1Y2FZ29"/>
<dbReference type="GO" id="GO:0030276">
    <property type="term" value="F:clathrin binding"/>
    <property type="evidence" value="ECO:0007669"/>
    <property type="project" value="InterPro"/>
</dbReference>
<feature type="compositionally biased region" description="Acidic residues" evidence="7">
    <location>
        <begin position="665"/>
        <end position="674"/>
    </location>
</feature>
<dbReference type="FunCoup" id="A0A1Y2FZ29">
    <property type="interactions" value="10"/>
</dbReference>
<feature type="compositionally biased region" description="Basic and acidic residues" evidence="7">
    <location>
        <begin position="630"/>
        <end position="640"/>
    </location>
</feature>
<dbReference type="Proteomes" id="UP000193467">
    <property type="component" value="Unassembled WGS sequence"/>
</dbReference>
<dbReference type="Pfam" id="PF01602">
    <property type="entry name" value="Adaptin_N"/>
    <property type="match status" value="1"/>
</dbReference>
<dbReference type="InterPro" id="IPR026739">
    <property type="entry name" value="AP_beta"/>
</dbReference>
<dbReference type="FunFam" id="1.25.10.10:FF:000044">
    <property type="entry name" value="AP complex subunit beta"/>
    <property type="match status" value="1"/>
</dbReference>
<name>A0A1Y2FZ29_9BASI</name>
<keyword evidence="10" id="KW-1185">Reference proteome</keyword>
<dbReference type="PIRSF" id="PIRSF002291">
    <property type="entry name" value="AP_complex_beta"/>
    <property type="match status" value="1"/>
</dbReference>
<keyword evidence="5 6" id="KW-0472">Membrane</keyword>
<evidence type="ECO:0000256" key="7">
    <source>
        <dbReference type="SAM" id="MobiDB-lite"/>
    </source>
</evidence>
<gene>
    <name evidence="9" type="ORF">BCR35DRAFT_350347</name>
</gene>
<dbReference type="GO" id="GO:0016192">
    <property type="term" value="P:vesicle-mediated transport"/>
    <property type="evidence" value="ECO:0007669"/>
    <property type="project" value="InterPro"/>
</dbReference>
<dbReference type="InterPro" id="IPR016342">
    <property type="entry name" value="AP_complex_bsu_1_2_4"/>
</dbReference>
<evidence type="ECO:0000259" key="8">
    <source>
        <dbReference type="Pfam" id="PF01602"/>
    </source>
</evidence>
<sequence length="745" mass="83014">MSDSKLFTRGKLTELRAELQADKKDKNFNKRKQVLKRVVASMTMGQDMSPLYPDIIACLSIQVLEIKKMVYLYLINYARSKPEMVKHAMHGLLEDANDRNALIRALAIRTMSYIPVPEVLRELVEPLKQCIRDRDPYVRKTAAICVAKLYMHDRRLCEKEDFIGSLRDLLADSNPTVVANAVAALTEISERSDNIHLRLNATVASRLVSAMGECSEWGQTYILEALMYFVPEEQQDAELLAERIAIRLQHSNSAVVLTTVKVILYLMNYMGSQEIVEAMCRKLSPPLVTLLSSGYEVQYVALRNIHLIIQRRPLVLKNDVKVFFCKYNDPIYVKLAKLEIIYRLANERNVEQVLAELKEYASEVDVDFVRKAVRSIGRLAIKIASAADLCITVLLALVKTKVSYVVQEAIVVIKDIFRRYPNQYESIIGTLCENLDALDTPDAKAAMIWILGQYADRIENSDELLDDFLFTFLEEPVEVQLALLTATVKLFIKRPTAGQELVPKVLKWATEEVDNPDLRDRGFIYWRLLSTDPGAASDIVFSEKPPISTESEAMDRGVLDRLLLHTGTLSSLYGKEPQTFVRGAQAKFLQDSPALDPEAKQSYLDSLRLPPSSSAHRSPPPPAVPPKPFGQREDSYDGRQDSTAPAGGEYGLGVRNGGGGLISTAEEEDEDEDAALNPNEAVASGEREQATPSPAPQMVDDALDPYASLARMSMDFGGAAAATGGDGYGYESAQPVRRNVDESLL</sequence>
<evidence type="ECO:0000313" key="9">
    <source>
        <dbReference type="EMBL" id="ORY89347.1"/>
    </source>
</evidence>
<dbReference type="GO" id="GO:0006886">
    <property type="term" value="P:intracellular protein transport"/>
    <property type="evidence" value="ECO:0007669"/>
    <property type="project" value="InterPro"/>
</dbReference>
<dbReference type="STRING" id="106004.A0A1Y2FZ29"/>
<feature type="compositionally biased region" description="Low complexity" evidence="7">
    <location>
        <begin position="607"/>
        <end position="617"/>
    </location>
</feature>
<comment type="subcellular location">
    <subcellularLocation>
        <location evidence="1">Endomembrane system</location>
    </subcellularLocation>
</comment>
<comment type="caution">
    <text evidence="9">The sequence shown here is derived from an EMBL/GenBank/DDBJ whole genome shotgun (WGS) entry which is preliminary data.</text>
</comment>
<dbReference type="OrthoDB" id="2534637at2759"/>